<evidence type="ECO:0000313" key="3">
    <source>
        <dbReference type="EMBL" id="GAA4007025.1"/>
    </source>
</evidence>
<accession>A0ABP7S5M3</accession>
<evidence type="ECO:0000259" key="2">
    <source>
        <dbReference type="Pfam" id="PF04892"/>
    </source>
</evidence>
<keyword evidence="1" id="KW-1133">Transmembrane helix</keyword>
<feature type="transmembrane region" description="Helical" evidence="1">
    <location>
        <begin position="6"/>
        <end position="27"/>
    </location>
</feature>
<protein>
    <recommendedName>
        <fullName evidence="2">VanZ-like domain-containing protein</fullName>
    </recommendedName>
</protein>
<dbReference type="PANTHER" id="PTHR36834:SF1">
    <property type="entry name" value="INTEGRAL MEMBRANE PROTEIN"/>
    <property type="match status" value="1"/>
</dbReference>
<proteinExistence type="predicted"/>
<keyword evidence="4" id="KW-1185">Reference proteome</keyword>
<organism evidence="3 4">
    <name type="scientific">Streptomyces marokkonensis</name>
    <dbReference type="NCBI Taxonomy" id="324855"/>
    <lineage>
        <taxon>Bacteria</taxon>
        <taxon>Bacillati</taxon>
        <taxon>Actinomycetota</taxon>
        <taxon>Actinomycetes</taxon>
        <taxon>Kitasatosporales</taxon>
        <taxon>Streptomycetaceae</taxon>
        <taxon>Streptomyces</taxon>
    </lineage>
</organism>
<feature type="transmembrane region" description="Helical" evidence="1">
    <location>
        <begin position="100"/>
        <end position="117"/>
    </location>
</feature>
<feature type="transmembrane region" description="Helical" evidence="1">
    <location>
        <begin position="124"/>
        <end position="143"/>
    </location>
</feature>
<feature type="transmembrane region" description="Helical" evidence="1">
    <location>
        <begin position="39"/>
        <end position="60"/>
    </location>
</feature>
<evidence type="ECO:0000313" key="4">
    <source>
        <dbReference type="Proteomes" id="UP001500034"/>
    </source>
</evidence>
<dbReference type="PANTHER" id="PTHR36834">
    <property type="entry name" value="MEMBRANE PROTEIN-RELATED"/>
    <property type="match status" value="1"/>
</dbReference>
<name>A0ABP7S5M3_9ACTN</name>
<sequence length="190" mass="20206">MWRVILYLTPVTVATALLLTALGALALQNAATRWPRTVCRIGSLALALWLMLIAVATFTASDGSTGGSGGSLWLSPGIETLRADSAYVTAYEKEMVVRQWVANALMFVPLPVLLATARPHFSAAKCLGLCVATAVVVEFVQWLGGNGRIVDLDDVLFNSIGATVGVGLGLAARLLLRRLRGRRADASERV</sequence>
<dbReference type="Pfam" id="PF04892">
    <property type="entry name" value="VanZ"/>
    <property type="match status" value="1"/>
</dbReference>
<keyword evidence="1" id="KW-0812">Transmembrane</keyword>
<feature type="transmembrane region" description="Helical" evidence="1">
    <location>
        <begin position="155"/>
        <end position="176"/>
    </location>
</feature>
<feature type="domain" description="VanZ-like" evidence="2">
    <location>
        <begin position="46"/>
        <end position="169"/>
    </location>
</feature>
<comment type="caution">
    <text evidence="3">The sequence shown here is derived from an EMBL/GenBank/DDBJ whole genome shotgun (WGS) entry which is preliminary data.</text>
</comment>
<dbReference type="InterPro" id="IPR006976">
    <property type="entry name" value="VanZ-like"/>
</dbReference>
<keyword evidence="1" id="KW-0472">Membrane</keyword>
<dbReference type="EMBL" id="BAABCQ010000182">
    <property type="protein sequence ID" value="GAA4007025.1"/>
    <property type="molecule type" value="Genomic_DNA"/>
</dbReference>
<reference evidence="4" key="1">
    <citation type="journal article" date="2019" name="Int. J. Syst. Evol. Microbiol.">
        <title>The Global Catalogue of Microorganisms (GCM) 10K type strain sequencing project: providing services to taxonomists for standard genome sequencing and annotation.</title>
        <authorList>
            <consortium name="The Broad Institute Genomics Platform"/>
            <consortium name="The Broad Institute Genome Sequencing Center for Infectious Disease"/>
            <person name="Wu L."/>
            <person name="Ma J."/>
        </authorList>
    </citation>
    <scope>NUCLEOTIDE SEQUENCE [LARGE SCALE GENOMIC DNA]</scope>
    <source>
        <strain evidence="4">JCM 17027</strain>
    </source>
</reference>
<dbReference type="Proteomes" id="UP001500034">
    <property type="component" value="Unassembled WGS sequence"/>
</dbReference>
<dbReference type="InterPro" id="IPR053150">
    <property type="entry name" value="Teicoplanin_resist-assoc"/>
</dbReference>
<evidence type="ECO:0000256" key="1">
    <source>
        <dbReference type="SAM" id="Phobius"/>
    </source>
</evidence>
<gene>
    <name evidence="3" type="ORF">GCM10022384_61420</name>
</gene>
<dbReference type="RefSeq" id="WP_345596679.1">
    <property type="nucleotide sequence ID" value="NZ_BAABCQ010000182.1"/>
</dbReference>